<evidence type="ECO:0000313" key="1">
    <source>
        <dbReference type="EMBL" id="KAK4469740.1"/>
    </source>
</evidence>
<protein>
    <recommendedName>
        <fullName evidence="3">Integrin-alpha FG-GAP repeat-containing protein 2</fullName>
    </recommendedName>
</protein>
<dbReference type="GO" id="GO:0032006">
    <property type="term" value="P:regulation of TOR signaling"/>
    <property type="evidence" value="ECO:0007669"/>
    <property type="project" value="TreeGrafter"/>
</dbReference>
<organism evidence="1 2">
    <name type="scientific">Schistosoma mekongi</name>
    <name type="common">Parasitic worm</name>
    <dbReference type="NCBI Taxonomy" id="38744"/>
    <lineage>
        <taxon>Eukaryota</taxon>
        <taxon>Metazoa</taxon>
        <taxon>Spiralia</taxon>
        <taxon>Lophotrochozoa</taxon>
        <taxon>Platyhelminthes</taxon>
        <taxon>Trematoda</taxon>
        <taxon>Digenea</taxon>
        <taxon>Strigeidida</taxon>
        <taxon>Schistosomatoidea</taxon>
        <taxon>Schistosomatidae</taxon>
        <taxon>Schistosoma</taxon>
    </lineage>
</organism>
<dbReference type="Pfam" id="PF15907">
    <property type="entry name" value="Itfg2"/>
    <property type="match status" value="1"/>
</dbReference>
<keyword evidence="2" id="KW-1185">Reference proteome</keyword>
<dbReference type="InterPro" id="IPR015943">
    <property type="entry name" value="WD40/YVTN_repeat-like_dom_sf"/>
</dbReference>
<reference evidence="1" key="2">
    <citation type="journal article" date="2023" name="Infect Dis Poverty">
        <title>Chromosome-scale genome of the human blood fluke Schistosoma mekongi and its implications for public health.</title>
        <authorList>
            <person name="Zhou M."/>
            <person name="Xu L."/>
            <person name="Xu D."/>
            <person name="Chen W."/>
            <person name="Khan J."/>
            <person name="Hu Y."/>
            <person name="Huang H."/>
            <person name="Wei H."/>
            <person name="Zhang Y."/>
            <person name="Chusongsang P."/>
            <person name="Tanasarnprasert K."/>
            <person name="Hu X."/>
            <person name="Limpanont Y."/>
            <person name="Lv Z."/>
        </authorList>
    </citation>
    <scope>NUCLEOTIDE SEQUENCE</scope>
    <source>
        <strain evidence="1">LV_2022a</strain>
    </source>
</reference>
<dbReference type="InterPro" id="IPR011047">
    <property type="entry name" value="Quinoprotein_ADH-like_sf"/>
</dbReference>
<accession>A0AAE1Z9L5</accession>
<dbReference type="AlphaFoldDB" id="A0AAE1Z9L5"/>
<dbReference type="Gene3D" id="2.130.10.10">
    <property type="entry name" value="YVTN repeat-like/Quinoprotein amine dehydrogenase"/>
    <property type="match status" value="1"/>
</dbReference>
<dbReference type="Proteomes" id="UP001292079">
    <property type="component" value="Unassembled WGS sequence"/>
</dbReference>
<sequence>MHVSIIRCQFSDLKVKRSPKDLGPISNGLLIGFTPVYHMDIEYWILTYIASRVNLVGIWMRTLSLVDRVFFNDIYTTNSRNLCLYDVDNDGDNELIIGCWDSGPLLENGEADAANVEGCIHVLKYRKVWKASYHLGMVLCVTAGSIYKPDETWIIALCADSHCYAFDACAPAPEPENIPFKSGQKTKQSHGSSKVGQVEKAEVNALKMVHHQELAYNAKDVCVCNKGEIAVAHSDRVVRLYSWCSFETTNTSKTSSNLGKFILLIKWELAGQVNRIDTCLTQKYGLILIASQPSGGFAHLHRKFEKYHDIVAPTLTYYPPRVTSSNNLETRTWLIGNVNHSDCQFTTTTTVNSDKPSSLVCLCTADGNICLVDPTRDNDNELVIWSIQVHTRSELFGLCKMKLTEDDGDQLVVCSWDGTTYIFDVNNNALCFPLGRSCHAFTAGLYAIEPGRNSPVLVYSTFDCNTLIYYNLHIHHIAAQSLHSIILADHVLVKEFQSKNIDPYNPAELSKALRYILYELPKQETQC</sequence>
<name>A0AAE1Z9L5_SCHME</name>
<comment type="caution">
    <text evidence="1">The sequence shown here is derived from an EMBL/GenBank/DDBJ whole genome shotgun (WGS) entry which is preliminary data.</text>
</comment>
<reference evidence="1" key="1">
    <citation type="submission" date="2022-04" db="EMBL/GenBank/DDBJ databases">
        <authorList>
            <person name="Xu L."/>
            <person name="Lv Z."/>
        </authorList>
    </citation>
    <scope>NUCLEOTIDE SEQUENCE</scope>
    <source>
        <strain evidence="1">LV_2022a</strain>
    </source>
</reference>
<dbReference type="SUPFAM" id="SSF50998">
    <property type="entry name" value="Quinoprotein alcohol dehydrogenase-like"/>
    <property type="match status" value="1"/>
</dbReference>
<gene>
    <name evidence="1" type="ORF">MN116_007262</name>
</gene>
<evidence type="ECO:0008006" key="3">
    <source>
        <dbReference type="Google" id="ProtNLM"/>
    </source>
</evidence>
<dbReference type="PANTHER" id="PTHR16317:SF1">
    <property type="entry name" value="KICSTOR COMPLEX PROTEIN ITFG2"/>
    <property type="match status" value="1"/>
</dbReference>
<dbReference type="PANTHER" id="PTHR16317">
    <property type="entry name" value="INTEGRIN ALPHA REPEAT DOMAIN-CONTAINING"/>
    <property type="match status" value="1"/>
</dbReference>
<evidence type="ECO:0000313" key="2">
    <source>
        <dbReference type="Proteomes" id="UP001292079"/>
    </source>
</evidence>
<dbReference type="InterPro" id="IPR031793">
    <property type="entry name" value="KICSTOR_ITFG2"/>
</dbReference>
<dbReference type="EMBL" id="JALJAT010000005">
    <property type="protein sequence ID" value="KAK4469740.1"/>
    <property type="molecule type" value="Genomic_DNA"/>
</dbReference>
<proteinExistence type="predicted"/>